<dbReference type="eggNOG" id="KOG2334">
    <property type="taxonomic scope" value="Eukaryota"/>
</dbReference>
<dbReference type="EMBL" id="GG692396">
    <property type="protein sequence ID" value="EER35121.1"/>
    <property type="molecule type" value="Genomic_DNA"/>
</dbReference>
<dbReference type="GO" id="GO:0005737">
    <property type="term" value="C:cytoplasm"/>
    <property type="evidence" value="ECO:0007669"/>
    <property type="project" value="TreeGrafter"/>
</dbReference>
<comment type="catalytic activity">
    <reaction evidence="9">
        <text>a 5,6-dihydrouridine in mRNA + NADP(+) = a uridine in mRNA + NADPH + H(+)</text>
        <dbReference type="Rhea" id="RHEA:69855"/>
        <dbReference type="Rhea" id="RHEA-COMP:14658"/>
        <dbReference type="Rhea" id="RHEA-COMP:17789"/>
        <dbReference type="ChEBI" id="CHEBI:15378"/>
        <dbReference type="ChEBI" id="CHEBI:57783"/>
        <dbReference type="ChEBI" id="CHEBI:58349"/>
        <dbReference type="ChEBI" id="CHEBI:65315"/>
        <dbReference type="ChEBI" id="CHEBI:74443"/>
    </reaction>
    <physiologicalReaction direction="right-to-left" evidence="9">
        <dbReference type="Rhea" id="RHEA:69857"/>
    </physiologicalReaction>
</comment>
<evidence type="ECO:0000256" key="1">
    <source>
        <dbReference type="ARBA" id="ARBA00001917"/>
    </source>
</evidence>
<dbReference type="Gene3D" id="3.20.20.70">
    <property type="entry name" value="Aldolase class I"/>
    <property type="match status" value="1"/>
</dbReference>
<evidence type="ECO:0000256" key="6">
    <source>
        <dbReference type="ARBA" id="ARBA00023002"/>
    </source>
</evidence>
<keyword evidence="13" id="KW-1185">Reference proteome</keyword>
<evidence type="ECO:0000259" key="11">
    <source>
        <dbReference type="Pfam" id="PF01207"/>
    </source>
</evidence>
<dbReference type="OrthoDB" id="10262250at2759"/>
<evidence type="ECO:0000256" key="3">
    <source>
        <dbReference type="ARBA" id="ARBA00022643"/>
    </source>
</evidence>
<keyword evidence="4" id="KW-0507">mRNA processing</keyword>
<dbReference type="HOGENOM" id="CLU_013299_3_2_1"/>
<feature type="region of interest" description="Disordered" evidence="10">
    <location>
        <begin position="376"/>
        <end position="428"/>
    </location>
</feature>
<dbReference type="PROSITE" id="PS01136">
    <property type="entry name" value="UPF0034"/>
    <property type="match status" value="1"/>
</dbReference>
<name>C5M505_CANTT</name>
<dbReference type="GO" id="GO:0102264">
    <property type="term" value="F:tRNA-dihydrouridine20 synthase activity"/>
    <property type="evidence" value="ECO:0007669"/>
    <property type="project" value="EnsemblFungi"/>
</dbReference>
<evidence type="ECO:0000313" key="12">
    <source>
        <dbReference type="EMBL" id="EER35121.1"/>
    </source>
</evidence>
<evidence type="ECO:0000256" key="8">
    <source>
        <dbReference type="ARBA" id="ARBA00048342"/>
    </source>
</evidence>
<dbReference type="SUPFAM" id="SSF51395">
    <property type="entry name" value="FMN-linked oxidoreductases"/>
    <property type="match status" value="1"/>
</dbReference>
<dbReference type="InterPro" id="IPR035587">
    <property type="entry name" value="DUS-like_FMN-bd"/>
</dbReference>
<dbReference type="InterPro" id="IPR052582">
    <property type="entry name" value="tRNA-DUS-like"/>
</dbReference>
<dbReference type="GO" id="GO:0050660">
    <property type="term" value="F:flavin adenine dinucleotide binding"/>
    <property type="evidence" value="ECO:0007669"/>
    <property type="project" value="InterPro"/>
</dbReference>
<reference evidence="12 13" key="1">
    <citation type="journal article" date="2009" name="Nature">
        <title>Evolution of pathogenicity and sexual reproduction in eight Candida genomes.</title>
        <authorList>
            <person name="Butler G."/>
            <person name="Rasmussen M.D."/>
            <person name="Lin M.F."/>
            <person name="Santos M.A."/>
            <person name="Sakthikumar S."/>
            <person name="Munro C.A."/>
            <person name="Rheinbay E."/>
            <person name="Grabherr M."/>
            <person name="Forche A."/>
            <person name="Reedy J.L."/>
            <person name="Agrafioti I."/>
            <person name="Arnaud M.B."/>
            <person name="Bates S."/>
            <person name="Brown A.J."/>
            <person name="Brunke S."/>
            <person name="Costanzo M.C."/>
            <person name="Fitzpatrick D.A."/>
            <person name="de Groot P.W."/>
            <person name="Harris D."/>
            <person name="Hoyer L.L."/>
            <person name="Hube B."/>
            <person name="Klis F.M."/>
            <person name="Kodira C."/>
            <person name="Lennard N."/>
            <person name="Logue M.E."/>
            <person name="Martin R."/>
            <person name="Neiman A.M."/>
            <person name="Nikolaou E."/>
            <person name="Quail M.A."/>
            <person name="Quinn J."/>
            <person name="Santos M.C."/>
            <person name="Schmitzberger F.F."/>
            <person name="Sherlock G."/>
            <person name="Shah P."/>
            <person name="Silverstein K.A."/>
            <person name="Skrzypek M.S."/>
            <person name="Soll D."/>
            <person name="Staggs R."/>
            <person name="Stansfield I."/>
            <person name="Stumpf M.P."/>
            <person name="Sudbery P.E."/>
            <person name="Srikantha T."/>
            <person name="Zeng Q."/>
            <person name="Berman J."/>
            <person name="Berriman M."/>
            <person name="Heitman J."/>
            <person name="Gow N.A."/>
            <person name="Lorenz M.C."/>
            <person name="Birren B.W."/>
            <person name="Kellis M."/>
            <person name="Cuomo C.A."/>
        </authorList>
    </citation>
    <scope>NUCLEOTIDE SEQUENCE [LARGE SCALE GENOMIC DNA]</scope>
    <source>
        <strain evidence="13">ATCC MYA-3404 / T1</strain>
    </source>
</reference>
<evidence type="ECO:0000256" key="9">
    <source>
        <dbReference type="ARBA" id="ARBA00049447"/>
    </source>
</evidence>
<keyword evidence="3" id="KW-0288">FMN</keyword>
<dbReference type="Proteomes" id="UP000002037">
    <property type="component" value="Unassembled WGS sequence"/>
</dbReference>
<proteinExistence type="predicted"/>
<dbReference type="GeneID" id="8296338"/>
<dbReference type="GO" id="GO:0006397">
    <property type="term" value="P:mRNA processing"/>
    <property type="evidence" value="ECO:0007669"/>
    <property type="project" value="UniProtKB-KW"/>
</dbReference>
<keyword evidence="7" id="KW-0520">NAD</keyword>
<keyword evidence="5" id="KW-0819">tRNA processing</keyword>
<dbReference type="InterPro" id="IPR013785">
    <property type="entry name" value="Aldolase_TIM"/>
</dbReference>
<keyword evidence="2" id="KW-0285">Flavoprotein</keyword>
<gene>
    <name evidence="12" type="ORF">CTRG_01983</name>
</gene>
<dbReference type="RefSeq" id="XP_002547676.1">
    <property type="nucleotide sequence ID" value="XM_002547630.1"/>
</dbReference>
<evidence type="ECO:0000256" key="4">
    <source>
        <dbReference type="ARBA" id="ARBA00022664"/>
    </source>
</evidence>
<dbReference type="AlphaFoldDB" id="C5M505"/>
<evidence type="ECO:0000313" key="13">
    <source>
        <dbReference type="Proteomes" id="UP000002037"/>
    </source>
</evidence>
<dbReference type="KEGG" id="ctp:CTRG_01983"/>
<evidence type="ECO:0000256" key="5">
    <source>
        <dbReference type="ARBA" id="ARBA00022694"/>
    </source>
</evidence>
<sequence length="428" mass="48956">MLRTMIEYTNKLCLAPMVRSGELPMRLLALKYGADLVWSPELVDKKVIQSKRIVNQDLNTIDYISENHQNPDKKTVILRKHPEESGKLICQLGSSDPELAVEAAKKVIDDVDGIDLNCGCPKNFSTHSGMGAELLKTPEILCSILTNLVENVGKPKGKPISCKIRLFNNFDKSKELIEKICQTGITNLTIHCRTPIMRNRQDPVWNYLPKLIPIIEKSGVSLVLNGNFQNKQDLKIVQKALDNDKLSIMFGEAAEANPSVFSDVPVLQSQIIQELYDISTKYYLFQGTKYMMLNMISGKSKYFQTISRTKNFDQMGEIIKSIKEDKEEKDKLFYILNRDCQKATFLKHDDLPAHLEKRHNMINEFFTSWNESTMLNDFDDTPTPKRPTEAQQQQQQPSKRQKKQKKNDNNNNKNSTITNDKPIETIKA</sequence>
<evidence type="ECO:0000256" key="10">
    <source>
        <dbReference type="SAM" id="MobiDB-lite"/>
    </source>
</evidence>
<dbReference type="VEuPathDB" id="FungiDB:CTRG_01983"/>
<dbReference type="InterPro" id="IPR018517">
    <property type="entry name" value="tRNA_hU_synthase_CS"/>
</dbReference>
<dbReference type="PANTHER" id="PTHR45936">
    <property type="entry name" value="TRNA-DIHYDROURIDINE(20) SYNTHASE [NAD(P)+]-LIKE"/>
    <property type="match status" value="1"/>
</dbReference>
<accession>C5M505</accession>
<comment type="cofactor">
    <cofactor evidence="1">
        <name>FMN</name>
        <dbReference type="ChEBI" id="CHEBI:58210"/>
    </cofactor>
</comment>
<protein>
    <recommendedName>
        <fullName evidence="11">DUS-like FMN-binding domain-containing protein</fullName>
    </recommendedName>
</protein>
<feature type="domain" description="DUS-like FMN-binding" evidence="11">
    <location>
        <begin position="15"/>
        <end position="308"/>
    </location>
</feature>
<keyword evidence="6" id="KW-0560">Oxidoreductase</keyword>
<dbReference type="PANTHER" id="PTHR45936:SF1">
    <property type="entry name" value="TRNA-DIHYDROURIDINE(20) SYNTHASE [NAD(P)+]-LIKE"/>
    <property type="match status" value="1"/>
</dbReference>
<dbReference type="STRING" id="294747.C5M505"/>
<evidence type="ECO:0000256" key="7">
    <source>
        <dbReference type="ARBA" id="ARBA00023027"/>
    </source>
</evidence>
<comment type="catalytic activity">
    <reaction evidence="8">
        <text>a 5,6-dihydrouridine in mRNA + NAD(+) = a uridine in mRNA + NADH + H(+)</text>
        <dbReference type="Rhea" id="RHEA:69851"/>
        <dbReference type="Rhea" id="RHEA-COMP:14658"/>
        <dbReference type="Rhea" id="RHEA-COMP:17789"/>
        <dbReference type="ChEBI" id="CHEBI:15378"/>
        <dbReference type="ChEBI" id="CHEBI:57540"/>
        <dbReference type="ChEBI" id="CHEBI:57945"/>
        <dbReference type="ChEBI" id="CHEBI:65315"/>
        <dbReference type="ChEBI" id="CHEBI:74443"/>
    </reaction>
    <physiologicalReaction direction="right-to-left" evidence="8">
        <dbReference type="Rhea" id="RHEA:69853"/>
    </physiologicalReaction>
</comment>
<organism evidence="12 13">
    <name type="scientific">Candida tropicalis (strain ATCC MYA-3404 / T1)</name>
    <name type="common">Yeast</name>
    <dbReference type="NCBI Taxonomy" id="294747"/>
    <lineage>
        <taxon>Eukaryota</taxon>
        <taxon>Fungi</taxon>
        <taxon>Dikarya</taxon>
        <taxon>Ascomycota</taxon>
        <taxon>Saccharomycotina</taxon>
        <taxon>Pichiomycetes</taxon>
        <taxon>Debaryomycetaceae</taxon>
        <taxon>Candida/Lodderomyces clade</taxon>
        <taxon>Candida</taxon>
    </lineage>
</organism>
<dbReference type="CDD" id="cd02801">
    <property type="entry name" value="DUS_like_FMN"/>
    <property type="match status" value="1"/>
</dbReference>
<dbReference type="Pfam" id="PF01207">
    <property type="entry name" value="Dus"/>
    <property type="match status" value="1"/>
</dbReference>
<evidence type="ECO:0000256" key="2">
    <source>
        <dbReference type="ARBA" id="ARBA00022630"/>
    </source>
</evidence>